<feature type="region of interest" description="Disordered" evidence="1">
    <location>
        <begin position="154"/>
        <end position="187"/>
    </location>
</feature>
<dbReference type="EMBL" id="HBGS01004393">
    <property type="protein sequence ID" value="CAD9374558.1"/>
    <property type="molecule type" value="Transcribed_RNA"/>
</dbReference>
<feature type="compositionally biased region" description="Basic residues" evidence="1">
    <location>
        <begin position="178"/>
        <end position="187"/>
    </location>
</feature>
<organism evidence="2">
    <name type="scientific">Octactis speculum</name>
    <dbReference type="NCBI Taxonomy" id="3111310"/>
    <lineage>
        <taxon>Eukaryota</taxon>
        <taxon>Sar</taxon>
        <taxon>Stramenopiles</taxon>
        <taxon>Ochrophyta</taxon>
        <taxon>Dictyochophyceae</taxon>
        <taxon>Dictyochales</taxon>
        <taxon>Dictyochaceae</taxon>
        <taxon>Octactis</taxon>
    </lineage>
</organism>
<dbReference type="AlphaFoldDB" id="A0A7S2AQP2"/>
<evidence type="ECO:0000313" key="2">
    <source>
        <dbReference type="EMBL" id="CAD9374558.1"/>
    </source>
</evidence>
<reference evidence="2" key="1">
    <citation type="submission" date="2021-01" db="EMBL/GenBank/DDBJ databases">
        <authorList>
            <person name="Corre E."/>
            <person name="Pelletier E."/>
            <person name="Niang G."/>
            <person name="Scheremetjew M."/>
            <person name="Finn R."/>
            <person name="Kale V."/>
            <person name="Holt S."/>
            <person name="Cochrane G."/>
            <person name="Meng A."/>
            <person name="Brown T."/>
            <person name="Cohen L."/>
        </authorList>
    </citation>
    <scope>NUCLEOTIDE SEQUENCE</scope>
    <source>
        <strain evidence="2">CCMP1381</strain>
    </source>
</reference>
<sequence>MFHAADPNPTHRRHSVRTKEAYSHQRIHVNDLMNWLHETLSDARLSMVQRAWNELIAKADGVSALLSREVFVAHLKVAWLPGVRKASVTDVLVREAFEYLFFGQKHDRDSGDQDPQFVPCVDKTAFIDGHSVLSSSIDGDRCFEAFLERTWGEERERGQAGKKHSTDLGPGRVPTKISRQRNRPMFH</sequence>
<accession>A0A7S2AQP2</accession>
<name>A0A7S2AQP2_9STRA</name>
<dbReference type="Gene3D" id="1.10.238.10">
    <property type="entry name" value="EF-hand"/>
    <property type="match status" value="1"/>
</dbReference>
<proteinExistence type="predicted"/>
<gene>
    <name evidence="2" type="ORF">DSPE1174_LOCUS2265</name>
</gene>
<protein>
    <submittedName>
        <fullName evidence="2">Uncharacterized protein</fullName>
    </submittedName>
</protein>
<evidence type="ECO:0000256" key="1">
    <source>
        <dbReference type="SAM" id="MobiDB-lite"/>
    </source>
</evidence>
<feature type="region of interest" description="Disordered" evidence="1">
    <location>
        <begin position="1"/>
        <end position="20"/>
    </location>
</feature>